<feature type="compositionally biased region" description="Polar residues" evidence="6">
    <location>
        <begin position="1261"/>
        <end position="1275"/>
    </location>
</feature>
<dbReference type="RefSeq" id="XP_034064903.1">
    <property type="nucleotide sequence ID" value="XM_034209012.1"/>
</dbReference>
<evidence type="ECO:0000313" key="11">
    <source>
        <dbReference type="RefSeq" id="XP_034064903.1"/>
    </source>
</evidence>
<feature type="compositionally biased region" description="Polar residues" evidence="6">
    <location>
        <begin position="886"/>
        <end position="896"/>
    </location>
</feature>
<feature type="compositionally biased region" description="Low complexity" evidence="6">
    <location>
        <begin position="1324"/>
        <end position="1341"/>
    </location>
</feature>
<dbReference type="Pfam" id="PF18584">
    <property type="entry name" value="SYCP2_SLD"/>
    <property type="match status" value="1"/>
</dbReference>
<feature type="compositionally biased region" description="Basic and acidic residues" evidence="6">
    <location>
        <begin position="1062"/>
        <end position="1077"/>
    </location>
</feature>
<evidence type="ECO:0000256" key="1">
    <source>
        <dbReference type="ARBA" id="ARBA00004123"/>
    </source>
</evidence>
<feature type="region of interest" description="Disordered" evidence="6">
    <location>
        <begin position="1382"/>
        <end position="1466"/>
    </location>
</feature>
<feature type="compositionally biased region" description="Polar residues" evidence="6">
    <location>
        <begin position="1286"/>
        <end position="1302"/>
    </location>
</feature>
<feature type="compositionally biased region" description="Low complexity" evidence="6">
    <location>
        <begin position="999"/>
        <end position="1023"/>
    </location>
</feature>
<feature type="compositionally biased region" description="Polar residues" evidence="6">
    <location>
        <begin position="521"/>
        <end position="560"/>
    </location>
</feature>
<dbReference type="GeneID" id="117541807"/>
<accession>A0A6P8UF38</accession>
<evidence type="ECO:0000256" key="5">
    <source>
        <dbReference type="ARBA" id="ARBA00023242"/>
    </source>
</evidence>
<feature type="compositionally biased region" description="Basic and acidic residues" evidence="6">
    <location>
        <begin position="1142"/>
        <end position="1167"/>
    </location>
</feature>
<evidence type="ECO:0000313" key="9">
    <source>
        <dbReference type="Proteomes" id="UP000515161"/>
    </source>
</evidence>
<feature type="compositionally biased region" description="Polar residues" evidence="6">
    <location>
        <begin position="664"/>
        <end position="678"/>
    </location>
</feature>
<feature type="region of interest" description="Disordered" evidence="6">
    <location>
        <begin position="886"/>
        <end position="911"/>
    </location>
</feature>
<dbReference type="RefSeq" id="XP_034064902.1">
    <property type="nucleotide sequence ID" value="XM_034209011.1"/>
</dbReference>
<dbReference type="KEGG" id="gacu:117541807"/>
<keyword evidence="5" id="KW-0539">Nucleus</keyword>
<feature type="region of interest" description="Disordered" evidence="6">
    <location>
        <begin position="932"/>
        <end position="1188"/>
    </location>
</feature>
<dbReference type="Proteomes" id="UP000515161">
    <property type="component" value="Unplaced"/>
</dbReference>
<protein>
    <submittedName>
        <fullName evidence="10 11">Synaptonemal complex protein 2 isoform X1</fullName>
    </submittedName>
</protein>
<dbReference type="InterPro" id="IPR040560">
    <property type="entry name" value="SYCP2_SLD"/>
</dbReference>
<feature type="compositionally biased region" description="Basic and acidic residues" evidence="6">
    <location>
        <begin position="757"/>
        <end position="781"/>
    </location>
</feature>
<dbReference type="GO" id="GO:0007143">
    <property type="term" value="P:female meiotic nuclear division"/>
    <property type="evidence" value="ECO:0007669"/>
    <property type="project" value="TreeGrafter"/>
</dbReference>
<keyword evidence="9" id="KW-1185">Reference proteome</keyword>
<feature type="compositionally biased region" description="Polar residues" evidence="6">
    <location>
        <begin position="627"/>
        <end position="652"/>
    </location>
</feature>
<feature type="compositionally biased region" description="Low complexity" evidence="6">
    <location>
        <begin position="1382"/>
        <end position="1393"/>
    </location>
</feature>
<evidence type="ECO:0000259" key="8">
    <source>
        <dbReference type="Pfam" id="PF18584"/>
    </source>
</evidence>
<gene>
    <name evidence="10 11" type="primary">sycp2</name>
</gene>
<feature type="region of interest" description="Disordered" evidence="6">
    <location>
        <begin position="1235"/>
        <end position="1363"/>
    </location>
</feature>
<reference evidence="10 11" key="1">
    <citation type="submission" date="2025-04" db="UniProtKB">
        <authorList>
            <consortium name="RefSeq"/>
        </authorList>
    </citation>
    <scope>IDENTIFICATION</scope>
</reference>
<evidence type="ECO:0000256" key="4">
    <source>
        <dbReference type="ARBA" id="ARBA00022454"/>
    </source>
</evidence>
<dbReference type="InterPro" id="IPR024835">
    <property type="entry name" value="SYCP2-like"/>
</dbReference>
<feature type="domain" description="Synaptonemal complex protein 2 armadillo-repeat-like" evidence="7">
    <location>
        <begin position="8"/>
        <end position="186"/>
    </location>
</feature>
<sequence>MAPVQDTQLEKVVDEVLKSGQVQALHLFLQRNIGEGTTIKCSQQFLTKLDKLVSRSLDENDSKSASLGFTILYKCGKNLKRPGGRQGLSGIIAQGLIKKMVQWFEKCRQLWIQCGPKWDETLFNLSEDFFDALLVVHEACKEGTHQITESFLYPVGELAVDPRIYILIQKEAIRKFNLILDKIPVEFKKERKILTSQDASDIMIKLAGQILKGGDYDLQTALMEALCRMATPGQRKELAHRWFSMEHVASAFVKIQDSEFETDCRKFLNLVNGMQGDRRRVYSYPCLEVYLDKNELMMPADEKLEEFWIDFNLDSHSISFYFSLGDEEAQESQWETICINENEVQRYTVKEEGKRKVLHLKLSEVVVVGVVEGSSLTIHFSSSLDILQAARTVYGHSKSAGFVGKSGISVVNTTVKIQMEDSISQVVLESQMSLGESEKNTAPYLPAPAAPLQLVTPTRMRFSESTTFICSGAGGSVHDAKSLSAVLSSNNSAKGKGKPSLEMVRSCDRKGDSYLGELRTTAKTSSNGTTPNSTITATGGMTKQSESSQQRTASKLSMKNNVGLDLHKKNIPLAKAVEMVLAGQGEEQSLDPNFVPDSQPQTGKNLSLNWSKLSVSEMLMMPTQKINSLPRSEPRSSLAQQQDRPSSAQRFSVSDKHSQKQLHSELTQRLQQVLGESNQDPAPQEPAAAQRKMSDIKDHAKGRRTADPSASTLCGPKAQQAHKNSLAKGKSKHQMSLQEDAAPVKAPAKASTAKALQKRDPSNVKDKTSNALSNKEKRDAEVTGSMVKLISSRYEMTPKSSVKETAATIPKSWIPPLVNRPIFNMSWLSTAKKDESGTVSLMKSHSKTTTNTTRKDVFAFNTDAPLSAGGKNKTLSSTSFISRSGIQDSSALPSTTKKAEPVAKQKRHVKKHLFSDTDTDYATTDVSWLKESNRKPKPKVTTYSRQAPVKPKAVSLHTPYESPGLPLPSKQPVKSTSKLKKQKPDVIKRVEQRKKTSKPAAAPKAAAAPEAAAAAPSRAQAACRRPRRTTAISTKSYRDPDTDDSLSEAEKPLSPEYSSTNHLEKAEKTHNAAEVTKKRTASKQPTKSYRKPESSESESELMALQPPTSKKHIEGQQGKVEKSRLEVPEVKKRKNTSSEQSTDTHRRLDSNKQSDLKKPSGSKELRPKNVLPETSKFNKKNYAHAKDQMNGVKDSWAARHTSFCPSPPLIERMRSAERSAPTFGLTCSPLLTPLGSPLPASPDPPCEDTPSPILLLPKPRSTLSSKGTFRLSSFCSVDKKHRSSKTHSVQSVRSLSSLTRKGQTPAAGFPTGPRAAEISSNQQSLHSAPPSPLSPSARPLLTSTFLEQEKPPMSSPQSPIPEVTVSSRYGFSKMSSLSWVSSQSSTKSSVLTSRVKGSPDDSLAVSHKREKTPSSDRERNSEQLRISGPGRKRHISSSSDSEEDEKEEKKKSKIRGQRSPRMKPRKLFKSFAGMSADAEVSHVMSSSHTMSSSHCWEAEGGDGDMEGEEEDCDLPKLAVNQSSMFQQFSNDLKNKFKNRHNMVEIYNKQTLKTVQQHVSSLNTQVTKHRTQRLEQVQKVLLDEINKLEKNDTVLKSMEKDLTVYWKKQAVAFHSYQERETTSNETLKTALQSNVCHSLEYEERIFTSQMCLIRKDMKSVQDRLLSEMQDGEIKSVKRGLHALFFP</sequence>
<evidence type="ECO:0000259" key="7">
    <source>
        <dbReference type="Pfam" id="PF18581"/>
    </source>
</evidence>
<feature type="compositionally biased region" description="Basic residues" evidence="6">
    <location>
        <begin position="1451"/>
        <end position="1466"/>
    </location>
</feature>
<feature type="compositionally biased region" description="Basic and acidic residues" evidence="6">
    <location>
        <begin position="1111"/>
        <end position="1130"/>
    </location>
</feature>
<dbReference type="Pfam" id="PF18581">
    <property type="entry name" value="SYCP2_ARLD"/>
    <property type="match status" value="1"/>
</dbReference>
<evidence type="ECO:0000313" key="10">
    <source>
        <dbReference type="RefSeq" id="XP_034064902.1"/>
    </source>
</evidence>
<organism evidence="9 10">
    <name type="scientific">Gymnodraco acuticeps</name>
    <name type="common">Antarctic dragonfish</name>
    <dbReference type="NCBI Taxonomy" id="8218"/>
    <lineage>
        <taxon>Eukaryota</taxon>
        <taxon>Metazoa</taxon>
        <taxon>Chordata</taxon>
        <taxon>Craniata</taxon>
        <taxon>Vertebrata</taxon>
        <taxon>Euteleostomi</taxon>
        <taxon>Actinopterygii</taxon>
        <taxon>Neopterygii</taxon>
        <taxon>Teleostei</taxon>
        <taxon>Neoteleostei</taxon>
        <taxon>Acanthomorphata</taxon>
        <taxon>Eupercaria</taxon>
        <taxon>Perciformes</taxon>
        <taxon>Notothenioidei</taxon>
        <taxon>Bathydraconidae</taxon>
        <taxon>Gymnodraco</taxon>
    </lineage>
</organism>
<comment type="subcellular location">
    <subcellularLocation>
        <location evidence="2">Chromosome</location>
    </subcellularLocation>
    <subcellularLocation>
        <location evidence="1">Nucleus</location>
    </subcellularLocation>
</comment>
<dbReference type="InterPro" id="IPR041322">
    <property type="entry name" value="SYCP2_ARLD"/>
</dbReference>
<keyword evidence="4" id="KW-0158">Chromosome</keyword>
<feature type="compositionally biased region" description="Low complexity" evidence="6">
    <location>
        <begin position="679"/>
        <end position="690"/>
    </location>
</feature>
<feature type="compositionally biased region" description="Basic and acidic residues" evidence="6">
    <location>
        <begin position="982"/>
        <end position="994"/>
    </location>
</feature>
<feature type="region of interest" description="Disordered" evidence="6">
    <location>
        <begin position="588"/>
        <end position="607"/>
    </location>
</feature>
<dbReference type="GO" id="GO:0007140">
    <property type="term" value="P:male meiotic nuclear division"/>
    <property type="evidence" value="ECO:0007669"/>
    <property type="project" value="TreeGrafter"/>
</dbReference>
<dbReference type="GO" id="GO:0000779">
    <property type="term" value="C:condensed chromosome, centromeric region"/>
    <property type="evidence" value="ECO:0007669"/>
    <property type="project" value="TreeGrafter"/>
</dbReference>
<dbReference type="CTD" id="10388"/>
<proteinExistence type="inferred from homology"/>
<dbReference type="GO" id="GO:0000800">
    <property type="term" value="C:lateral element"/>
    <property type="evidence" value="ECO:0007669"/>
    <property type="project" value="TreeGrafter"/>
</dbReference>
<evidence type="ECO:0000256" key="6">
    <source>
        <dbReference type="SAM" id="MobiDB-lite"/>
    </source>
</evidence>
<comment type="similarity">
    <text evidence="3">Belongs to the SYCP2 family.</text>
</comment>
<feature type="compositionally biased region" description="Basic and acidic residues" evidence="6">
    <location>
        <begin position="1411"/>
        <end position="1422"/>
    </location>
</feature>
<evidence type="ECO:0000256" key="2">
    <source>
        <dbReference type="ARBA" id="ARBA00004286"/>
    </source>
</evidence>
<dbReference type="PANTHER" id="PTHR15607">
    <property type="entry name" value="SYNAPTONEMAL COMPLEX PROTEIN-RELATED"/>
    <property type="match status" value="1"/>
</dbReference>
<feature type="region of interest" description="Disordered" evidence="6">
    <location>
        <begin position="627"/>
        <end position="784"/>
    </location>
</feature>
<feature type="domain" description="Synaptonemal complex protein 2 Spt16M-like" evidence="8">
    <location>
        <begin position="281"/>
        <end position="395"/>
    </location>
</feature>
<dbReference type="PANTHER" id="PTHR15607:SF12">
    <property type="entry name" value="SYNAPTONEMAL COMPLEX PROTEIN 2"/>
    <property type="match status" value="1"/>
</dbReference>
<feature type="region of interest" description="Disordered" evidence="6">
    <location>
        <begin position="519"/>
        <end position="561"/>
    </location>
</feature>
<dbReference type="OrthoDB" id="10256849at2759"/>
<name>A0A6P8UF38_GYMAC</name>
<evidence type="ECO:0000256" key="3">
    <source>
        <dbReference type="ARBA" id="ARBA00007960"/>
    </source>
</evidence>